<evidence type="ECO:0000313" key="15">
    <source>
        <dbReference type="EMBL" id="QBQ53287.1"/>
    </source>
</evidence>
<keyword evidence="8 11" id="KW-0645">Protease</keyword>
<evidence type="ECO:0000256" key="1">
    <source>
        <dbReference type="ARBA" id="ARBA00001585"/>
    </source>
</evidence>
<evidence type="ECO:0000256" key="10">
    <source>
        <dbReference type="ARBA" id="ARBA00029605"/>
    </source>
</evidence>
<dbReference type="InterPro" id="IPR005944">
    <property type="entry name" value="Pro_iminopeptidase"/>
</dbReference>
<dbReference type="GO" id="GO:0005737">
    <property type="term" value="C:cytoplasm"/>
    <property type="evidence" value="ECO:0007669"/>
    <property type="project" value="UniProtKB-SubCell"/>
</dbReference>
<gene>
    <name evidence="15" type="primary">pip</name>
    <name evidence="15" type="ORF">E3U44_01270</name>
</gene>
<dbReference type="KEGG" id="nwr:E3U44_01270"/>
<evidence type="ECO:0000256" key="11">
    <source>
        <dbReference type="PIRNR" id="PIRNR006431"/>
    </source>
</evidence>
<feature type="active site" evidence="12">
    <location>
        <position position="263"/>
    </location>
</feature>
<name>A0A4P7BVH6_9GAMM</name>
<evidence type="ECO:0000256" key="13">
    <source>
        <dbReference type="RuleBase" id="RU003421"/>
    </source>
</evidence>
<dbReference type="PIRSF" id="PIRSF006431">
    <property type="entry name" value="Pept_S33"/>
    <property type="match status" value="1"/>
</dbReference>
<organism evidence="15 16">
    <name type="scientific">Nitrosococcus wardiae</name>
    <dbReference type="NCBI Taxonomy" id="1814290"/>
    <lineage>
        <taxon>Bacteria</taxon>
        <taxon>Pseudomonadati</taxon>
        <taxon>Pseudomonadota</taxon>
        <taxon>Gammaproteobacteria</taxon>
        <taxon>Chromatiales</taxon>
        <taxon>Chromatiaceae</taxon>
        <taxon>Nitrosococcus</taxon>
    </lineage>
</organism>
<comment type="catalytic activity">
    <reaction evidence="1 11 13">
        <text>Release of N-terminal proline from a peptide.</text>
        <dbReference type="EC" id="3.4.11.5"/>
    </reaction>
</comment>
<dbReference type="EMBL" id="CP038033">
    <property type="protein sequence ID" value="QBQ53287.1"/>
    <property type="molecule type" value="Genomic_DNA"/>
</dbReference>
<feature type="domain" description="AB hydrolase-1" evidence="14">
    <location>
        <begin position="36"/>
        <end position="293"/>
    </location>
</feature>
<dbReference type="PRINTS" id="PR00793">
    <property type="entry name" value="PROAMNOPTASE"/>
</dbReference>
<dbReference type="EC" id="3.4.11.5" evidence="4 11"/>
<dbReference type="OrthoDB" id="9796770at2"/>
<reference evidence="15 16" key="1">
    <citation type="submission" date="2019-03" db="EMBL/GenBank/DDBJ databases">
        <title>The genome sequence of Nitrosococcus wardiae strain D1FHST reveals the archetypal metabolic capacity of ammonia-oxidizing Gammaproteobacteria.</title>
        <authorList>
            <person name="Wang L."/>
            <person name="Lim C.K."/>
            <person name="Hanson T.E."/>
            <person name="Dang H."/>
            <person name="Klotz M.G."/>
        </authorList>
    </citation>
    <scope>NUCLEOTIDE SEQUENCE [LARGE SCALE GENOMIC DNA]</scope>
    <source>
        <strain evidence="15 16">D1FHS</strain>
    </source>
</reference>
<protein>
    <recommendedName>
        <fullName evidence="5 11">Proline iminopeptidase</fullName>
        <shortName evidence="11">PIP</shortName>
        <ecNumber evidence="4 11">3.4.11.5</ecNumber>
    </recommendedName>
    <alternativeName>
        <fullName evidence="10 11">Prolyl aminopeptidase</fullName>
    </alternativeName>
</protein>
<dbReference type="GO" id="GO:0006508">
    <property type="term" value="P:proteolysis"/>
    <property type="evidence" value="ECO:0007669"/>
    <property type="project" value="UniProtKB-KW"/>
</dbReference>
<dbReference type="Proteomes" id="UP000294325">
    <property type="component" value="Chromosome"/>
</dbReference>
<proteinExistence type="inferred from homology"/>
<comment type="subcellular location">
    <subcellularLocation>
        <location evidence="2 11">Cytoplasm</location>
    </subcellularLocation>
</comment>
<keyword evidence="6 11" id="KW-0031">Aminopeptidase</keyword>
<feature type="active site" description="Proton donor" evidence="12">
    <location>
        <position position="291"/>
    </location>
</feature>
<dbReference type="PANTHER" id="PTHR43722:SF1">
    <property type="entry name" value="PROLINE IMINOPEPTIDASE"/>
    <property type="match status" value="1"/>
</dbReference>
<feature type="active site" description="Nucleophile" evidence="12">
    <location>
        <position position="110"/>
    </location>
</feature>
<dbReference type="GO" id="GO:0004177">
    <property type="term" value="F:aminopeptidase activity"/>
    <property type="evidence" value="ECO:0007669"/>
    <property type="project" value="UniProtKB-UniRule"/>
</dbReference>
<keyword evidence="9 11" id="KW-0378">Hydrolase</keyword>
<sequence>MLTLYPDIKPYVRHTLAVEPPHQLYVEECGHPGGLPVLVLHGGPGNGCQPHQRCFFDPDLYRVILFDQRGCGRSQPHGELEKNTTTALLADMEHIRKHLGIERWLIFGGSWGATLGLLYGEAYPNRVLGLLLRGIFLGRDQDIRWFLQEGTPQIFPDAWASLVEDIPPGERNNLMEAFHRLLNSPDELAQMAAAKALNAWESSCSRLVSGKRSPPQAHPALLAQARLRIHYARNHYFIKPNQILSHAHPLANIPGVIIHGRYDVVCPVGNAWELHQAWPLSELQIVPVAGHAATEPTIVDALVRATNLMARRVG</sequence>
<evidence type="ECO:0000256" key="7">
    <source>
        <dbReference type="ARBA" id="ARBA00022490"/>
    </source>
</evidence>
<evidence type="ECO:0000256" key="2">
    <source>
        <dbReference type="ARBA" id="ARBA00004496"/>
    </source>
</evidence>
<dbReference type="InterPro" id="IPR000073">
    <property type="entry name" value="AB_hydrolase_1"/>
</dbReference>
<dbReference type="SUPFAM" id="SSF53474">
    <property type="entry name" value="alpha/beta-Hydrolases"/>
    <property type="match status" value="1"/>
</dbReference>
<evidence type="ECO:0000256" key="4">
    <source>
        <dbReference type="ARBA" id="ARBA00012568"/>
    </source>
</evidence>
<evidence type="ECO:0000256" key="3">
    <source>
        <dbReference type="ARBA" id="ARBA00010088"/>
    </source>
</evidence>
<evidence type="ECO:0000256" key="5">
    <source>
        <dbReference type="ARBA" id="ARBA00021843"/>
    </source>
</evidence>
<dbReference type="AlphaFoldDB" id="A0A4P7BVH6"/>
<dbReference type="RefSeq" id="WP_134356303.1">
    <property type="nucleotide sequence ID" value="NZ_CP038033.1"/>
</dbReference>
<evidence type="ECO:0000313" key="16">
    <source>
        <dbReference type="Proteomes" id="UP000294325"/>
    </source>
</evidence>
<comment type="similarity">
    <text evidence="3 11 13">Belongs to the peptidase S33 family.</text>
</comment>
<dbReference type="InterPro" id="IPR002410">
    <property type="entry name" value="Peptidase_S33"/>
</dbReference>
<evidence type="ECO:0000256" key="8">
    <source>
        <dbReference type="ARBA" id="ARBA00022670"/>
    </source>
</evidence>
<evidence type="ECO:0000256" key="9">
    <source>
        <dbReference type="ARBA" id="ARBA00022801"/>
    </source>
</evidence>
<evidence type="ECO:0000256" key="12">
    <source>
        <dbReference type="PIRSR" id="PIRSR006431-1"/>
    </source>
</evidence>
<accession>A0A4P7BVH6</accession>
<dbReference type="NCBIfam" id="TIGR01249">
    <property type="entry name" value="pro_imino_pep_1"/>
    <property type="match status" value="1"/>
</dbReference>
<keyword evidence="16" id="KW-1185">Reference proteome</keyword>
<dbReference type="PANTHER" id="PTHR43722">
    <property type="entry name" value="PROLINE IMINOPEPTIDASE"/>
    <property type="match status" value="1"/>
</dbReference>
<keyword evidence="7 11" id="KW-0963">Cytoplasm</keyword>
<dbReference type="Pfam" id="PF00561">
    <property type="entry name" value="Abhydrolase_1"/>
    <property type="match status" value="1"/>
</dbReference>
<dbReference type="InterPro" id="IPR029058">
    <property type="entry name" value="AB_hydrolase_fold"/>
</dbReference>
<evidence type="ECO:0000259" key="14">
    <source>
        <dbReference type="Pfam" id="PF00561"/>
    </source>
</evidence>
<evidence type="ECO:0000256" key="6">
    <source>
        <dbReference type="ARBA" id="ARBA00022438"/>
    </source>
</evidence>
<dbReference type="Gene3D" id="3.40.50.1820">
    <property type="entry name" value="alpha/beta hydrolase"/>
    <property type="match status" value="1"/>
</dbReference>